<accession>A0ACC2HBL5</accession>
<dbReference type="EMBL" id="CM055731">
    <property type="protein sequence ID" value="KAJ8013040.1"/>
    <property type="molecule type" value="Genomic_DNA"/>
</dbReference>
<dbReference type="Proteomes" id="UP001157502">
    <property type="component" value="Chromosome 4"/>
</dbReference>
<gene>
    <name evidence="1" type="ORF">DPEC_G00049180</name>
</gene>
<keyword evidence="2" id="KW-1185">Reference proteome</keyword>
<proteinExistence type="predicted"/>
<name>A0ACC2HBL5_DALPE</name>
<sequence>MKPGDNQVITRGCEMLGSDDFQKRNWEGLAEKVCARLSKWSWLLPQLSFRGRVLVANNLAASTLWHKLVVLQPPEGLVKVLQRTLVDFFWSGQHWIKAASLYLPLHEGGQGLVDISARIMAFRLHTAQRLLYGSGAAWMDTACALMRKAGRLGLDKHLFLLKIDRVDLSGLTPTMSL</sequence>
<organism evidence="1 2">
    <name type="scientific">Dallia pectoralis</name>
    <name type="common">Alaska blackfish</name>
    <dbReference type="NCBI Taxonomy" id="75939"/>
    <lineage>
        <taxon>Eukaryota</taxon>
        <taxon>Metazoa</taxon>
        <taxon>Chordata</taxon>
        <taxon>Craniata</taxon>
        <taxon>Vertebrata</taxon>
        <taxon>Euteleostomi</taxon>
        <taxon>Actinopterygii</taxon>
        <taxon>Neopterygii</taxon>
        <taxon>Teleostei</taxon>
        <taxon>Protacanthopterygii</taxon>
        <taxon>Esociformes</taxon>
        <taxon>Umbridae</taxon>
        <taxon>Dallia</taxon>
    </lineage>
</organism>
<protein>
    <submittedName>
        <fullName evidence="1">Uncharacterized protein</fullName>
    </submittedName>
</protein>
<comment type="caution">
    <text evidence="1">The sequence shown here is derived from an EMBL/GenBank/DDBJ whole genome shotgun (WGS) entry which is preliminary data.</text>
</comment>
<evidence type="ECO:0000313" key="2">
    <source>
        <dbReference type="Proteomes" id="UP001157502"/>
    </source>
</evidence>
<evidence type="ECO:0000313" key="1">
    <source>
        <dbReference type="EMBL" id="KAJ8013040.1"/>
    </source>
</evidence>
<reference evidence="1" key="1">
    <citation type="submission" date="2021-05" db="EMBL/GenBank/DDBJ databases">
        <authorList>
            <person name="Pan Q."/>
            <person name="Jouanno E."/>
            <person name="Zahm M."/>
            <person name="Klopp C."/>
            <person name="Cabau C."/>
            <person name="Louis A."/>
            <person name="Berthelot C."/>
            <person name="Parey E."/>
            <person name="Roest Crollius H."/>
            <person name="Montfort J."/>
            <person name="Robinson-Rechavi M."/>
            <person name="Bouchez O."/>
            <person name="Lampietro C."/>
            <person name="Lopez Roques C."/>
            <person name="Donnadieu C."/>
            <person name="Postlethwait J."/>
            <person name="Bobe J."/>
            <person name="Dillon D."/>
            <person name="Chandos A."/>
            <person name="von Hippel F."/>
            <person name="Guiguen Y."/>
        </authorList>
    </citation>
    <scope>NUCLEOTIDE SEQUENCE</scope>
    <source>
        <strain evidence="1">YG-Jan2019</strain>
    </source>
</reference>